<accession>A0A085W2R2</accession>
<evidence type="ECO:0000313" key="6">
    <source>
        <dbReference type="Proteomes" id="UP000028725"/>
    </source>
</evidence>
<evidence type="ECO:0000256" key="1">
    <source>
        <dbReference type="ARBA" id="ARBA00022723"/>
    </source>
</evidence>
<keyword evidence="4" id="KW-0732">Signal</keyword>
<evidence type="ECO:0000256" key="2">
    <source>
        <dbReference type="ARBA" id="ARBA00022801"/>
    </source>
</evidence>
<feature type="region of interest" description="Disordered" evidence="3">
    <location>
        <begin position="694"/>
        <end position="724"/>
    </location>
</feature>
<dbReference type="Proteomes" id="UP000028725">
    <property type="component" value="Unassembled WGS sequence"/>
</dbReference>
<dbReference type="GO" id="GO:0046872">
    <property type="term" value="F:metal ion binding"/>
    <property type="evidence" value="ECO:0007669"/>
    <property type="project" value="UniProtKB-KW"/>
</dbReference>
<keyword evidence="2" id="KW-0378">Hydrolase</keyword>
<feature type="compositionally biased region" description="Basic residues" evidence="3">
    <location>
        <begin position="714"/>
        <end position="724"/>
    </location>
</feature>
<evidence type="ECO:0000256" key="4">
    <source>
        <dbReference type="SAM" id="SignalP"/>
    </source>
</evidence>
<dbReference type="PANTHER" id="PTHR23422:SF11">
    <property type="entry name" value="DIPEPTIDYL PEPTIDASE 3"/>
    <property type="match status" value="1"/>
</dbReference>
<name>A0A085W2R2_9BACT</name>
<feature type="signal peptide" evidence="4">
    <location>
        <begin position="1"/>
        <end position="18"/>
    </location>
</feature>
<dbReference type="RefSeq" id="WP_044198220.1">
    <property type="nucleotide sequence ID" value="NZ_JMCB01000024.1"/>
</dbReference>
<dbReference type="Gene3D" id="3.30.540.30">
    <property type="match status" value="1"/>
</dbReference>
<organism evidence="5 6">
    <name type="scientific">Hyalangium minutum</name>
    <dbReference type="NCBI Taxonomy" id="394096"/>
    <lineage>
        <taxon>Bacteria</taxon>
        <taxon>Pseudomonadati</taxon>
        <taxon>Myxococcota</taxon>
        <taxon>Myxococcia</taxon>
        <taxon>Myxococcales</taxon>
        <taxon>Cystobacterineae</taxon>
        <taxon>Archangiaceae</taxon>
        <taxon>Hyalangium</taxon>
    </lineage>
</organism>
<feature type="chain" id="PRO_5001799186" evidence="4">
    <location>
        <begin position="19"/>
        <end position="724"/>
    </location>
</feature>
<dbReference type="STRING" id="394096.DB31_4418"/>
<dbReference type="OrthoDB" id="9812747at2"/>
<dbReference type="AlphaFoldDB" id="A0A085W2R2"/>
<dbReference type="InterPro" id="IPR039461">
    <property type="entry name" value="Peptidase_M49"/>
</dbReference>
<keyword evidence="6" id="KW-1185">Reference proteome</keyword>
<dbReference type="GO" id="GO:0016787">
    <property type="term" value="F:hydrolase activity"/>
    <property type="evidence" value="ECO:0007669"/>
    <property type="project" value="UniProtKB-KW"/>
</dbReference>
<sequence>MIALLLSAALAAAPQAQPAESANKSAPATAKTFLKERIGNQAYAQIFAPGVAGLSPEDKRVAWYMTLAAHAGEDIGYDQLGWKLVGIKRLLECVYLYGLEGAGGPGLFDKKFKNYLTRFYAETGNHDQVTGHKFVPEFTAGELEAAAVRAFRAGAPVGMKDEYALRTWLKEVQPTLFDASFEPTLISKSPPAGQDMLTASASTSYGPGVTLAEVEKFQEKNPLNSRVVKENGKLVEQIFRAGDNKIAPGLYAPELSRVNASLTEAMKSASAKQKPVLAKLIRYFQTGNPKDWEAYNIAWLKADTVVDGNIGFIETYVDPRGQKGQWEALINYRNAEENQIMELIGKKAQYFEDRMPWPDTYKRKKVTLPVAKAVDFVATHPQPPAGINLPNEQNLREKYGSKSILVANVMDAASALRRLPLAVEFSRTSEDRAQAQKYSVTARKWLVAFHEVLGHASGQVDKKKLGKQLPSALLKEYDNTLEEARADLVALWHAFDPALTELSPDAEKIAQQMYRDFLVEGLTNLARVDKGDSFEEDHQRGHHMTVNFLVEKGAVKQEVEKGHTYWVVTDYAKMRQAVGELLSRLMVIKATGDYEGIRTLVTQKGIKFDPKLRDEVVQRVKAADVPAVLFIAAPRLIPVVDDKGQVTDLKVDTTQGFLEQHLERSVLGKLSPEEATKAAVRLASSPDALKEVYKSIGAPARGDTPAKDAATKPGSKRGAKGTGR</sequence>
<dbReference type="PANTHER" id="PTHR23422">
    <property type="entry name" value="DIPEPTIDYL PEPTIDASE III-RELATED"/>
    <property type="match status" value="1"/>
</dbReference>
<keyword evidence="1" id="KW-0479">Metal-binding</keyword>
<gene>
    <name evidence="5" type="ORF">DB31_4418</name>
</gene>
<dbReference type="EMBL" id="JMCB01000024">
    <property type="protein sequence ID" value="KFE61975.1"/>
    <property type="molecule type" value="Genomic_DNA"/>
</dbReference>
<protein>
    <submittedName>
        <fullName evidence="5">Dipeptidyl-peptidase III</fullName>
    </submittedName>
</protein>
<dbReference type="Pfam" id="PF03571">
    <property type="entry name" value="Peptidase_M49"/>
    <property type="match status" value="2"/>
</dbReference>
<proteinExistence type="predicted"/>
<evidence type="ECO:0000256" key="3">
    <source>
        <dbReference type="SAM" id="MobiDB-lite"/>
    </source>
</evidence>
<comment type="caution">
    <text evidence="5">The sequence shown here is derived from an EMBL/GenBank/DDBJ whole genome shotgun (WGS) entry which is preliminary data.</text>
</comment>
<evidence type="ECO:0000313" key="5">
    <source>
        <dbReference type="EMBL" id="KFE61975.1"/>
    </source>
</evidence>
<reference evidence="5 6" key="1">
    <citation type="submission" date="2014-04" db="EMBL/GenBank/DDBJ databases">
        <title>Genome assembly of Hyalangium minutum DSM 14724.</title>
        <authorList>
            <person name="Sharma G."/>
            <person name="Subramanian S."/>
        </authorList>
    </citation>
    <scope>NUCLEOTIDE SEQUENCE [LARGE SCALE GENOMIC DNA]</scope>
    <source>
        <strain evidence="5 6">DSM 14724</strain>
    </source>
</reference>